<dbReference type="EMBL" id="QNZK01000200">
    <property type="protein sequence ID" value="RTZ84807.1"/>
    <property type="molecule type" value="Genomic_DNA"/>
</dbReference>
<protein>
    <submittedName>
        <fullName evidence="8">Peptidoglycan-associated lipoprotein Pal</fullName>
    </submittedName>
</protein>
<dbReference type="InterPro" id="IPR036737">
    <property type="entry name" value="OmpA-like_sf"/>
</dbReference>
<evidence type="ECO:0000256" key="5">
    <source>
        <dbReference type="ARBA" id="ARBA00023306"/>
    </source>
</evidence>
<dbReference type="PANTHER" id="PTHR30329">
    <property type="entry name" value="STATOR ELEMENT OF FLAGELLAR MOTOR COMPLEX"/>
    <property type="match status" value="1"/>
</dbReference>
<evidence type="ECO:0000313" key="11">
    <source>
        <dbReference type="EMBL" id="RTZ89314.1"/>
    </source>
</evidence>
<comment type="caution">
    <text evidence="8">The sequence shown here is derived from an EMBL/GenBank/DDBJ whole genome shotgun (WGS) entry which is preliminary data.</text>
</comment>
<keyword evidence="3 6" id="KW-0472">Membrane</keyword>
<dbReference type="InterPro" id="IPR006664">
    <property type="entry name" value="OMP_bac"/>
</dbReference>
<evidence type="ECO:0000313" key="10">
    <source>
        <dbReference type="EMBL" id="RTZ84807.1"/>
    </source>
</evidence>
<gene>
    <name evidence="8" type="primary">pal</name>
    <name evidence="11" type="ORF">DSY93_06770</name>
    <name evidence="9" type="ORF">DSY95_06460</name>
    <name evidence="10" type="ORF">DSY96_05770</name>
    <name evidence="8" type="ORF">DSY98_01485</name>
</gene>
<evidence type="ECO:0000313" key="9">
    <source>
        <dbReference type="EMBL" id="RTZ84217.1"/>
    </source>
</evidence>
<dbReference type="Proteomes" id="UP000288322">
    <property type="component" value="Unassembled WGS sequence"/>
</dbReference>
<sequence>MVYFAYDKSIITTAFGEVIQKNYEWITENPDVQIQLEGHCDERGTNEYNLALGERRAKAVFDYLISLGASPSQFSLVSFGEERPADQGSNEVAWRKNRRVEFTRL</sequence>
<proteinExistence type="predicted"/>
<dbReference type="Proteomes" id="UP000287917">
    <property type="component" value="Unassembled WGS sequence"/>
</dbReference>
<keyword evidence="2" id="KW-0132">Cell division</keyword>
<keyword evidence="4" id="KW-0998">Cell outer membrane</keyword>
<name>A0A432GEM3_9DELT</name>
<dbReference type="Proteomes" id="UP000286732">
    <property type="component" value="Unassembled WGS sequence"/>
</dbReference>
<evidence type="ECO:0000313" key="8">
    <source>
        <dbReference type="EMBL" id="RTZ82158.1"/>
    </source>
</evidence>
<evidence type="ECO:0000313" key="12">
    <source>
        <dbReference type="Proteomes" id="UP000286732"/>
    </source>
</evidence>
<evidence type="ECO:0000259" key="7">
    <source>
        <dbReference type="PROSITE" id="PS51123"/>
    </source>
</evidence>
<dbReference type="AlphaFoldDB" id="A0A432GEM3"/>
<dbReference type="SUPFAM" id="SSF103088">
    <property type="entry name" value="OmpA-like"/>
    <property type="match status" value="1"/>
</dbReference>
<organism evidence="8 12">
    <name type="scientific">SAR324 cluster bacterium</name>
    <dbReference type="NCBI Taxonomy" id="2024889"/>
    <lineage>
        <taxon>Bacteria</taxon>
        <taxon>Deltaproteobacteria</taxon>
        <taxon>SAR324 cluster</taxon>
    </lineage>
</organism>
<keyword evidence="8" id="KW-0449">Lipoprotein</keyword>
<evidence type="ECO:0000256" key="1">
    <source>
        <dbReference type="ARBA" id="ARBA00004442"/>
    </source>
</evidence>
<dbReference type="InterPro" id="IPR050330">
    <property type="entry name" value="Bact_OuterMem_StrucFunc"/>
</dbReference>
<dbReference type="InterPro" id="IPR006665">
    <property type="entry name" value="OmpA-like"/>
</dbReference>
<reference evidence="12 13" key="1">
    <citation type="submission" date="2018-06" db="EMBL/GenBank/DDBJ databases">
        <title>Combined omics and stable isotope probing to characterize newly discovered Mariana Back-Arc vent microbial communities.</title>
        <authorList>
            <person name="Trembath-Reichert E."/>
            <person name="Huber J.A."/>
        </authorList>
    </citation>
    <scope>NUCLEOTIDE SEQUENCE [LARGE SCALE GENOMIC DNA]</scope>
    <source>
        <strain evidence="11">MAG 151</strain>
        <strain evidence="9">MAG 54</strain>
        <strain evidence="10">MAG 58</strain>
        <strain evidence="8">MAG 63_2</strain>
    </source>
</reference>
<dbReference type="EMBL" id="QNZM01000056">
    <property type="protein sequence ID" value="RTZ82158.1"/>
    <property type="molecule type" value="Genomic_DNA"/>
</dbReference>
<dbReference type="InterPro" id="IPR014169">
    <property type="entry name" value="Pal_lipo_C"/>
</dbReference>
<dbReference type="PANTHER" id="PTHR30329:SF21">
    <property type="entry name" value="LIPOPROTEIN YIAD-RELATED"/>
    <property type="match status" value="1"/>
</dbReference>
<dbReference type="PRINTS" id="PR01021">
    <property type="entry name" value="OMPADOMAIN"/>
</dbReference>
<evidence type="ECO:0000256" key="6">
    <source>
        <dbReference type="PROSITE-ProRule" id="PRU00473"/>
    </source>
</evidence>
<dbReference type="GO" id="GO:0051301">
    <property type="term" value="P:cell division"/>
    <property type="evidence" value="ECO:0007669"/>
    <property type="project" value="UniProtKB-KW"/>
</dbReference>
<dbReference type="NCBIfam" id="TIGR02802">
    <property type="entry name" value="Pal_lipo"/>
    <property type="match status" value="1"/>
</dbReference>
<dbReference type="PROSITE" id="PS51123">
    <property type="entry name" value="OMPA_2"/>
    <property type="match status" value="1"/>
</dbReference>
<dbReference type="Pfam" id="PF00691">
    <property type="entry name" value="OmpA"/>
    <property type="match status" value="1"/>
</dbReference>
<accession>A0A432GEM3</accession>
<dbReference type="EMBL" id="QNZH01000185">
    <property type="protein sequence ID" value="RTZ89314.1"/>
    <property type="molecule type" value="Genomic_DNA"/>
</dbReference>
<evidence type="ECO:0000256" key="4">
    <source>
        <dbReference type="ARBA" id="ARBA00023237"/>
    </source>
</evidence>
<dbReference type="EMBL" id="QNZJ01000280">
    <property type="protein sequence ID" value="RTZ84217.1"/>
    <property type="molecule type" value="Genomic_DNA"/>
</dbReference>
<evidence type="ECO:0000313" key="13">
    <source>
        <dbReference type="Proteomes" id="UP000287719"/>
    </source>
</evidence>
<dbReference type="CDD" id="cd07185">
    <property type="entry name" value="OmpA_C-like"/>
    <property type="match status" value="1"/>
</dbReference>
<evidence type="ECO:0000256" key="3">
    <source>
        <dbReference type="ARBA" id="ARBA00023136"/>
    </source>
</evidence>
<evidence type="ECO:0000256" key="2">
    <source>
        <dbReference type="ARBA" id="ARBA00022618"/>
    </source>
</evidence>
<dbReference type="Proteomes" id="UP000287719">
    <property type="component" value="Unassembled WGS sequence"/>
</dbReference>
<dbReference type="Gene3D" id="3.30.1330.60">
    <property type="entry name" value="OmpA-like domain"/>
    <property type="match status" value="1"/>
</dbReference>
<dbReference type="GO" id="GO:0009279">
    <property type="term" value="C:cell outer membrane"/>
    <property type="evidence" value="ECO:0007669"/>
    <property type="project" value="UniProtKB-SubCell"/>
</dbReference>
<keyword evidence="5" id="KW-0131">Cell cycle</keyword>
<comment type="subcellular location">
    <subcellularLocation>
        <location evidence="1">Cell outer membrane</location>
    </subcellularLocation>
</comment>
<feature type="domain" description="OmpA-like" evidence="7">
    <location>
        <begin position="1"/>
        <end position="105"/>
    </location>
</feature>